<evidence type="ECO:0000259" key="1">
    <source>
        <dbReference type="Pfam" id="PF04986"/>
    </source>
</evidence>
<organism evidence="3">
    <name type="scientific">Candidatus Methanogaster sp. ANME-2c ERB4</name>
    <dbReference type="NCBI Taxonomy" id="2759911"/>
    <lineage>
        <taxon>Archaea</taxon>
        <taxon>Methanobacteriati</taxon>
        <taxon>Methanobacteriota</taxon>
        <taxon>Stenosarchaea group</taxon>
        <taxon>Methanomicrobia</taxon>
        <taxon>Methanosarcinales</taxon>
        <taxon>ANME-2 cluster</taxon>
        <taxon>Candidatus Methanogasteraceae</taxon>
        <taxon>Candidatus Methanogaster</taxon>
    </lineage>
</organism>
<dbReference type="Pfam" id="PF14319">
    <property type="entry name" value="Zn_Tnp_IS91"/>
    <property type="match status" value="1"/>
</dbReference>
<reference evidence="3" key="1">
    <citation type="submission" date="2020-06" db="EMBL/GenBank/DDBJ databases">
        <title>Unique genomic features of the anaerobic methanotrophic archaea.</title>
        <authorList>
            <person name="Chadwick G.L."/>
            <person name="Skennerton C.T."/>
            <person name="Laso-Perez R."/>
            <person name="Leu A.O."/>
            <person name="Speth D.R."/>
            <person name="Yu H."/>
            <person name="Morgan-Lang C."/>
            <person name="Hatzenpichler R."/>
            <person name="Goudeau D."/>
            <person name="Malmstrom R."/>
            <person name="Brazelton W.J."/>
            <person name="Woyke T."/>
            <person name="Hallam S.J."/>
            <person name="Tyson G.W."/>
            <person name="Wegener G."/>
            <person name="Boetius A."/>
            <person name="Orphan V."/>
        </authorList>
    </citation>
    <scope>NUCLEOTIDE SEQUENCE</scope>
</reference>
<gene>
    <name evidence="4" type="ORF">OLDMCBNC_00001</name>
    <name evidence="3" type="ORF">PNDBGKLA_00001</name>
</gene>
<evidence type="ECO:0000313" key="3">
    <source>
        <dbReference type="EMBL" id="QNO44335.1"/>
    </source>
</evidence>
<dbReference type="EMBL" id="MT630954">
    <property type="protein sequence ID" value="QNO44335.1"/>
    <property type="molecule type" value="Genomic_DNA"/>
</dbReference>
<dbReference type="AlphaFoldDB" id="A0A7G9Y8K1"/>
<protein>
    <submittedName>
        <fullName evidence="3">Uncharacterized protein</fullName>
    </submittedName>
</protein>
<dbReference type="PANTHER" id="PTHR37023">
    <property type="entry name" value="TRANSPOSASE"/>
    <property type="match status" value="1"/>
</dbReference>
<dbReference type="PANTHER" id="PTHR37023:SF1">
    <property type="entry name" value="ISSOD25 TRANSPOSASE TNPA_ISSOD25"/>
    <property type="match status" value="1"/>
</dbReference>
<feature type="domain" description="Transposase IS801/IS1294" evidence="1">
    <location>
        <begin position="224"/>
        <end position="392"/>
    </location>
</feature>
<accession>A0A7G9Y8K1</accession>
<dbReference type="NCBIfam" id="NF033538">
    <property type="entry name" value="transpos_IS91"/>
    <property type="match status" value="1"/>
</dbReference>
<dbReference type="GO" id="GO:0004803">
    <property type="term" value="F:transposase activity"/>
    <property type="evidence" value="ECO:0007669"/>
    <property type="project" value="InterPro"/>
</dbReference>
<dbReference type="EMBL" id="MT631154">
    <property type="protein sequence ID" value="QNO45798.1"/>
    <property type="molecule type" value="Genomic_DNA"/>
</dbReference>
<evidence type="ECO:0000259" key="2">
    <source>
        <dbReference type="Pfam" id="PF14319"/>
    </source>
</evidence>
<dbReference type="GO" id="GO:0003677">
    <property type="term" value="F:DNA binding"/>
    <property type="evidence" value="ECO:0007669"/>
    <property type="project" value="InterPro"/>
</dbReference>
<sequence>MFATPESESFSQSSETIPSRAQPKIPVKYTRRLLFWYIHYKLRPPLHTPFYQDQPYIYPVYLDIPSPEIYLIAFLLGILTDAPLTVRHIFEDNHNWGAFRIVEKDNLRDVEINEVNKMLSCKDASRGFFTYLCEHCRTKLIVHFGCNSRICSNCGKNHTDKWARSLQNALFNVPHRHAVLTIPDALWPVVKNNRFLQKVLMDAAIVAINDTISYRHRGGRLRAGAIVVLHPFSKKMGFNPHLHILVTEGGFDKQDNFIHQKYIPFNAMRKTWQYQVLTSFKAALPKEAVYSVLINQLFKKYRKGFYVYLPKEARITNKKRIAKYVARYIRHPAVANTRLHRYDGKTVTFWYGDHDGTRHFVTMTVREFIQALIQHIPDRNFKMIRYYGAYSRRIKGRYSKHLQRSIKQATFDDFLKSPNKWAPTCPNCGEKMTFVYYEKGPPKENEVFGCKLPDWNHPMLSPSYN</sequence>
<evidence type="ECO:0000313" key="4">
    <source>
        <dbReference type="EMBL" id="QNO45798.1"/>
    </source>
</evidence>
<dbReference type="InterPro" id="IPR054832">
    <property type="entry name" value="transpos_IS91"/>
</dbReference>
<proteinExistence type="predicted"/>
<feature type="domain" description="Transposase zinc-binding" evidence="2">
    <location>
        <begin position="101"/>
        <end position="182"/>
    </location>
</feature>
<dbReference type="InterPro" id="IPR026889">
    <property type="entry name" value="Zn_Tnp"/>
</dbReference>
<dbReference type="Pfam" id="PF04986">
    <property type="entry name" value="Y2_Tnp"/>
    <property type="match status" value="1"/>
</dbReference>
<name>A0A7G9Y8K1_9EURY</name>
<dbReference type="InterPro" id="IPR007069">
    <property type="entry name" value="Transposase_32"/>
</dbReference>
<dbReference type="GO" id="GO:0006313">
    <property type="term" value="P:DNA transposition"/>
    <property type="evidence" value="ECO:0007669"/>
    <property type="project" value="InterPro"/>
</dbReference>